<feature type="compositionally biased region" description="Basic and acidic residues" evidence="1">
    <location>
        <begin position="152"/>
        <end position="172"/>
    </location>
</feature>
<evidence type="ECO:0000313" key="2">
    <source>
        <dbReference type="EMBL" id="SVE36069.1"/>
    </source>
</evidence>
<evidence type="ECO:0008006" key="3">
    <source>
        <dbReference type="Google" id="ProtNLM"/>
    </source>
</evidence>
<reference evidence="2" key="1">
    <citation type="submission" date="2018-05" db="EMBL/GenBank/DDBJ databases">
        <authorList>
            <person name="Lanie J.A."/>
            <person name="Ng W.-L."/>
            <person name="Kazmierczak K.M."/>
            <person name="Andrzejewski T.M."/>
            <person name="Davidsen T.M."/>
            <person name="Wayne K.J."/>
            <person name="Tettelin H."/>
            <person name="Glass J.I."/>
            <person name="Rusch D."/>
            <person name="Podicherti R."/>
            <person name="Tsui H.-C.T."/>
            <person name="Winkler M.E."/>
        </authorList>
    </citation>
    <scope>NUCLEOTIDE SEQUENCE</scope>
</reference>
<organism evidence="2">
    <name type="scientific">marine metagenome</name>
    <dbReference type="NCBI Taxonomy" id="408172"/>
    <lineage>
        <taxon>unclassified sequences</taxon>
        <taxon>metagenomes</taxon>
        <taxon>ecological metagenomes</taxon>
    </lineage>
</organism>
<gene>
    <name evidence="2" type="ORF">METZ01_LOCUS488923</name>
</gene>
<accession>A0A383CVL4</accession>
<dbReference type="EMBL" id="UINC01211952">
    <property type="protein sequence ID" value="SVE36069.1"/>
    <property type="molecule type" value="Genomic_DNA"/>
</dbReference>
<sequence length="185" mass="20760">ALHDYSSTHDGLFPQATGDAKLSVAGAYAPVLYNNQFVKRPRLFLCPTVGNEDQWTGWEPPEPKRVAEAAGRELTNIQRQMGGTYGYNLGYWSNGRYFPPRNLWRAFYPIMADSPSPTVSGRRSTNHGGNGLNVLFEDGHVQYMTDSQISPRKDSIFYSDRGRVEPGRRRNDAVIGESSQTLSER</sequence>
<feature type="region of interest" description="Disordered" evidence="1">
    <location>
        <begin position="152"/>
        <end position="185"/>
    </location>
</feature>
<evidence type="ECO:0000256" key="1">
    <source>
        <dbReference type="SAM" id="MobiDB-lite"/>
    </source>
</evidence>
<dbReference type="AlphaFoldDB" id="A0A383CVL4"/>
<proteinExistence type="predicted"/>
<protein>
    <recommendedName>
        <fullName evidence="3">DUF1559 domain-containing protein</fullName>
    </recommendedName>
</protein>
<name>A0A383CVL4_9ZZZZ</name>
<feature type="non-terminal residue" evidence="2">
    <location>
        <position position="1"/>
    </location>
</feature>